<protein>
    <submittedName>
        <fullName evidence="2">Uncharacterized protein</fullName>
    </submittedName>
</protein>
<name>A0A8T2JCS9_9PIPI</name>
<keyword evidence="3" id="KW-1185">Reference proteome</keyword>
<dbReference type="EMBL" id="JAACNH010000006">
    <property type="protein sequence ID" value="KAG8441453.1"/>
    <property type="molecule type" value="Genomic_DNA"/>
</dbReference>
<dbReference type="Proteomes" id="UP000812440">
    <property type="component" value="Chromosome 3"/>
</dbReference>
<feature type="compositionally biased region" description="Basic and acidic residues" evidence="1">
    <location>
        <begin position="92"/>
        <end position="108"/>
    </location>
</feature>
<gene>
    <name evidence="2" type="ORF">GDO86_006989</name>
</gene>
<evidence type="ECO:0000313" key="3">
    <source>
        <dbReference type="Proteomes" id="UP000812440"/>
    </source>
</evidence>
<sequence length="108" mass="12596">MTNPSDQTCHLKIKREHCCHVKTKKTNRLPILKSILKWNRNPLGQIVHRNRHIIQHPVAILNLVTHPLNPNPFFRHHKGLIAKRNKAATQQHLERRASGERRSHANVV</sequence>
<proteinExistence type="predicted"/>
<accession>A0A8T2JCS9</accession>
<evidence type="ECO:0000256" key="1">
    <source>
        <dbReference type="SAM" id="MobiDB-lite"/>
    </source>
</evidence>
<feature type="region of interest" description="Disordered" evidence="1">
    <location>
        <begin position="84"/>
        <end position="108"/>
    </location>
</feature>
<comment type="caution">
    <text evidence="2">The sequence shown here is derived from an EMBL/GenBank/DDBJ whole genome shotgun (WGS) entry which is preliminary data.</text>
</comment>
<dbReference type="AlphaFoldDB" id="A0A8T2JCS9"/>
<reference evidence="2" key="1">
    <citation type="thesis" date="2020" institute="ProQuest LLC" country="789 East Eisenhower Parkway, Ann Arbor, MI, USA">
        <title>Comparative Genomics and Chromosome Evolution.</title>
        <authorList>
            <person name="Mudd A.B."/>
        </authorList>
    </citation>
    <scope>NUCLEOTIDE SEQUENCE</scope>
    <source>
        <strain evidence="2">Female2</strain>
        <tissue evidence="2">Blood</tissue>
    </source>
</reference>
<organism evidence="2 3">
    <name type="scientific">Hymenochirus boettgeri</name>
    <name type="common">Congo dwarf clawed frog</name>
    <dbReference type="NCBI Taxonomy" id="247094"/>
    <lineage>
        <taxon>Eukaryota</taxon>
        <taxon>Metazoa</taxon>
        <taxon>Chordata</taxon>
        <taxon>Craniata</taxon>
        <taxon>Vertebrata</taxon>
        <taxon>Euteleostomi</taxon>
        <taxon>Amphibia</taxon>
        <taxon>Batrachia</taxon>
        <taxon>Anura</taxon>
        <taxon>Pipoidea</taxon>
        <taxon>Pipidae</taxon>
        <taxon>Pipinae</taxon>
        <taxon>Hymenochirus</taxon>
    </lineage>
</organism>
<evidence type="ECO:0000313" key="2">
    <source>
        <dbReference type="EMBL" id="KAG8441453.1"/>
    </source>
</evidence>